<keyword evidence="5 7" id="KW-0472">Membrane</keyword>
<dbReference type="SMART" id="SM00287">
    <property type="entry name" value="SH3b"/>
    <property type="match status" value="1"/>
</dbReference>
<feature type="coiled-coil region" evidence="6">
    <location>
        <begin position="126"/>
        <end position="167"/>
    </location>
</feature>
<proteinExistence type="predicted"/>
<dbReference type="RefSeq" id="WP_065089086.1">
    <property type="nucleotide sequence ID" value="NZ_JQSG02000001.1"/>
</dbReference>
<evidence type="ECO:0000256" key="1">
    <source>
        <dbReference type="ARBA" id="ARBA00004167"/>
    </source>
</evidence>
<accession>A0A1A6C7G4</accession>
<evidence type="ECO:0000259" key="9">
    <source>
        <dbReference type="PROSITE" id="PS51781"/>
    </source>
</evidence>
<dbReference type="Gene3D" id="2.30.30.40">
    <property type="entry name" value="SH3 Domains"/>
    <property type="match status" value="1"/>
</dbReference>
<dbReference type="Pfam" id="PF08239">
    <property type="entry name" value="SH3_3"/>
    <property type="match status" value="1"/>
</dbReference>
<evidence type="ECO:0000256" key="8">
    <source>
        <dbReference type="SAM" id="SignalP"/>
    </source>
</evidence>
<evidence type="ECO:0000256" key="6">
    <source>
        <dbReference type="SAM" id="Coils"/>
    </source>
</evidence>
<feature type="transmembrane region" description="Helical" evidence="7">
    <location>
        <begin position="208"/>
        <end position="228"/>
    </location>
</feature>
<keyword evidence="4 7" id="KW-1133">Transmembrane helix</keyword>
<feature type="domain" description="SH3b" evidence="9">
    <location>
        <begin position="41"/>
        <end position="106"/>
    </location>
</feature>
<feature type="chain" id="PRO_5008343279" description="SH3b domain-containing protein" evidence="8">
    <location>
        <begin position="25"/>
        <end position="241"/>
    </location>
</feature>
<evidence type="ECO:0000256" key="3">
    <source>
        <dbReference type="ARBA" id="ARBA00022729"/>
    </source>
</evidence>
<evidence type="ECO:0000256" key="7">
    <source>
        <dbReference type="SAM" id="Phobius"/>
    </source>
</evidence>
<gene>
    <name evidence="10" type="ORF">Thpro_020205</name>
</gene>
<dbReference type="InterPro" id="IPR003646">
    <property type="entry name" value="SH3-like_bac-type"/>
</dbReference>
<keyword evidence="6" id="KW-0175">Coiled coil</keyword>
<name>A0A1A6C7G4_9GAMM</name>
<sequence length="241" mass="25940">MRLGLTAISLLLATALSAADTASAATDTGTVPDPTSASPASGTLYITDQIKVTLRSGPGLQYQILKMLATGDRVATLKTTGNGYTQVRLGDGSEGWVLSRYLMTAPPAAMRLAATKQQLTQADEALSKSRDSLAQAKTQLSQLEQAKQQLQTQLDSMNRKYQALVATSQQAIALKNINKTLSEQQKADKQRIDILTQANATLSRRANIQWFLAGGGVLLGGLVIGLLLPRIARRRRDNWFS</sequence>
<feature type="signal peptide" evidence="8">
    <location>
        <begin position="1"/>
        <end position="24"/>
    </location>
</feature>
<dbReference type="PROSITE" id="PS51781">
    <property type="entry name" value="SH3B"/>
    <property type="match status" value="1"/>
</dbReference>
<dbReference type="NCBIfam" id="TIGR04211">
    <property type="entry name" value="SH3_and_anchor"/>
    <property type="match status" value="1"/>
</dbReference>
<protein>
    <recommendedName>
        <fullName evidence="9">SH3b domain-containing protein</fullName>
    </recommendedName>
</protein>
<evidence type="ECO:0000313" key="11">
    <source>
        <dbReference type="Proteomes" id="UP000029273"/>
    </source>
</evidence>
<reference evidence="10 11" key="1">
    <citation type="journal article" date="2014" name="Genome Announc.">
        <title>Draft Genome Sequence of the Iron-Oxidizing, Acidophilic, and Halotolerant 'Thiobacillus prosperus' Type Strain DSM 5130.</title>
        <authorList>
            <person name="Ossandon F.J."/>
            <person name="Cardenas J.P."/>
            <person name="Corbett M."/>
            <person name="Quatrini R."/>
            <person name="Holmes D.S."/>
            <person name="Watkin E."/>
        </authorList>
    </citation>
    <scope>NUCLEOTIDE SEQUENCE [LARGE SCALE GENOMIC DNA]</scope>
    <source>
        <strain evidence="10 11">DSM 5130</strain>
    </source>
</reference>
<keyword evidence="11" id="KW-1185">Reference proteome</keyword>
<evidence type="ECO:0000313" key="10">
    <source>
        <dbReference type="EMBL" id="OBS10489.1"/>
    </source>
</evidence>
<evidence type="ECO:0000256" key="4">
    <source>
        <dbReference type="ARBA" id="ARBA00022989"/>
    </source>
</evidence>
<comment type="subcellular location">
    <subcellularLocation>
        <location evidence="1">Membrane</location>
        <topology evidence="1">Single-pass membrane protein</topology>
    </subcellularLocation>
</comment>
<keyword evidence="2 7" id="KW-0812">Transmembrane</keyword>
<dbReference type="AlphaFoldDB" id="A0A1A6C7G4"/>
<dbReference type="InterPro" id="IPR016476">
    <property type="entry name" value="SH3_dom_pro"/>
</dbReference>
<dbReference type="OrthoDB" id="9790951at2"/>
<dbReference type="GO" id="GO:0016020">
    <property type="term" value="C:membrane"/>
    <property type="evidence" value="ECO:0007669"/>
    <property type="project" value="UniProtKB-SubCell"/>
</dbReference>
<evidence type="ECO:0000256" key="5">
    <source>
        <dbReference type="ARBA" id="ARBA00023136"/>
    </source>
</evidence>
<evidence type="ECO:0000256" key="2">
    <source>
        <dbReference type="ARBA" id="ARBA00022692"/>
    </source>
</evidence>
<dbReference type="Proteomes" id="UP000029273">
    <property type="component" value="Unassembled WGS sequence"/>
</dbReference>
<dbReference type="EMBL" id="JQSG02000001">
    <property type="protein sequence ID" value="OBS10489.1"/>
    <property type="molecule type" value="Genomic_DNA"/>
</dbReference>
<comment type="caution">
    <text evidence="10">The sequence shown here is derived from an EMBL/GenBank/DDBJ whole genome shotgun (WGS) entry which is preliminary data.</text>
</comment>
<organism evidence="10 11">
    <name type="scientific">Acidihalobacter prosperus</name>
    <dbReference type="NCBI Taxonomy" id="160660"/>
    <lineage>
        <taxon>Bacteria</taxon>
        <taxon>Pseudomonadati</taxon>
        <taxon>Pseudomonadota</taxon>
        <taxon>Gammaproteobacteria</taxon>
        <taxon>Chromatiales</taxon>
        <taxon>Ectothiorhodospiraceae</taxon>
        <taxon>Acidihalobacter</taxon>
    </lineage>
</organism>
<keyword evidence="3 8" id="KW-0732">Signal</keyword>